<name>B4DGH2_HUMAN</name>
<feature type="compositionally biased region" description="Pro residues" evidence="1">
    <location>
        <begin position="85"/>
        <end position="94"/>
    </location>
</feature>
<organism evidence="2">
    <name type="scientific">Homo sapiens</name>
    <name type="common">Human</name>
    <dbReference type="NCBI Taxonomy" id="9606"/>
    <lineage>
        <taxon>Eukaryota</taxon>
        <taxon>Metazoa</taxon>
        <taxon>Chordata</taxon>
        <taxon>Craniata</taxon>
        <taxon>Vertebrata</taxon>
        <taxon>Euteleostomi</taxon>
        <taxon>Mammalia</taxon>
        <taxon>Eutheria</taxon>
        <taxon>Euarchontoglires</taxon>
        <taxon>Primates</taxon>
        <taxon>Haplorrhini</taxon>
        <taxon>Catarrhini</taxon>
        <taxon>Hominidae</taxon>
        <taxon>Homo</taxon>
    </lineage>
</organism>
<feature type="region of interest" description="Disordered" evidence="1">
    <location>
        <begin position="1"/>
        <end position="38"/>
    </location>
</feature>
<evidence type="ECO:0000256" key="1">
    <source>
        <dbReference type="SAM" id="MobiDB-lite"/>
    </source>
</evidence>
<protein>
    <submittedName>
        <fullName evidence="2">cDNA FLJ56781</fullName>
    </submittedName>
</protein>
<feature type="compositionally biased region" description="Basic residues" evidence="1">
    <location>
        <begin position="107"/>
        <end position="117"/>
    </location>
</feature>
<feature type="region of interest" description="Disordered" evidence="1">
    <location>
        <begin position="50"/>
        <end position="133"/>
    </location>
</feature>
<accession>B4DGH2</accession>
<dbReference type="AlphaFoldDB" id="B4DGH2"/>
<sequence>MRGLPPAAGRVSREDLSFLHPLSGRRHRPGFGAGASGEVPVGALERPLFLQGPRRRALRRPPYSAPSGRQYQPEAGYPRWARMPPLGPEHPPALPSQSHAEAEVARGRPRLREKRRQRGLEDPGCGAPGRLAWVGLSPSRDWDSGVLV</sequence>
<reference evidence="2" key="1">
    <citation type="submission" date="2007-10" db="EMBL/GenBank/DDBJ databases">
        <title>NEDO human cDNA sequencing project focused on splicing variants.</title>
        <authorList>
            <person name="Wakamatsu A."/>
            <person name="Yamamoto J."/>
            <person name="Kimura K."/>
            <person name="Ishii S."/>
            <person name="Watanabe K."/>
            <person name="Sugiyama A."/>
            <person name="Murakawa K."/>
            <person name="Kaida T."/>
            <person name="Tsuchiya K."/>
            <person name="Fukuzumi Y."/>
            <person name="Kumagai A."/>
            <person name="Oishi Y."/>
            <person name="Yamamoto S."/>
            <person name="Ono Y."/>
            <person name="Komori Y."/>
            <person name="Yamazaki M."/>
            <person name="Kisu Y."/>
            <person name="Nishikawa T."/>
            <person name="Sugano S."/>
            <person name="Nomura N."/>
            <person name="Isogai T."/>
        </authorList>
    </citation>
    <scope>NUCLEOTIDE SEQUENCE</scope>
    <source>
        <tissue evidence="2">Brain</tissue>
    </source>
</reference>
<evidence type="ECO:0000313" key="2">
    <source>
        <dbReference type="EMBL" id="BAG57783.1"/>
    </source>
</evidence>
<dbReference type="EMBL" id="AK294595">
    <property type="protein sequence ID" value="BAG57783.1"/>
    <property type="molecule type" value="mRNA"/>
</dbReference>
<proteinExistence type="evidence at transcript level"/>